<reference evidence="1" key="1">
    <citation type="submission" date="2020-11" db="EMBL/GenBank/DDBJ databases">
        <authorList>
            <person name="Tran Van P."/>
        </authorList>
    </citation>
    <scope>NUCLEOTIDE SEQUENCE</scope>
</reference>
<proteinExistence type="predicted"/>
<protein>
    <submittedName>
        <fullName evidence="1">Uncharacterized protein</fullName>
    </submittedName>
</protein>
<accession>A0A7R8WH10</accession>
<name>A0A7R8WH10_9CRUS</name>
<dbReference type="EMBL" id="OB663606">
    <property type="protein sequence ID" value="CAD7231532.1"/>
    <property type="molecule type" value="Genomic_DNA"/>
</dbReference>
<organism evidence="1">
    <name type="scientific">Cyprideis torosa</name>
    <dbReference type="NCBI Taxonomy" id="163714"/>
    <lineage>
        <taxon>Eukaryota</taxon>
        <taxon>Metazoa</taxon>
        <taxon>Ecdysozoa</taxon>
        <taxon>Arthropoda</taxon>
        <taxon>Crustacea</taxon>
        <taxon>Oligostraca</taxon>
        <taxon>Ostracoda</taxon>
        <taxon>Podocopa</taxon>
        <taxon>Podocopida</taxon>
        <taxon>Cytherocopina</taxon>
        <taxon>Cytheroidea</taxon>
        <taxon>Cytherideidae</taxon>
        <taxon>Cyprideis</taxon>
    </lineage>
</organism>
<sequence length="83" mass="8742">MNIYVAITLAVGIVIVGLGQASAEAVAGRRPAERLKRSNEDGQPCFSQGGECVANTECGFPNNSPVSWLSPDCPMGLVCCVWE</sequence>
<gene>
    <name evidence="1" type="ORF">CTOB1V02_LOCUS9379</name>
</gene>
<evidence type="ECO:0000313" key="1">
    <source>
        <dbReference type="EMBL" id="CAD7231532.1"/>
    </source>
</evidence>
<dbReference type="AlphaFoldDB" id="A0A7R8WH10"/>